<dbReference type="Proteomes" id="UP000589085">
    <property type="component" value="Unassembled WGS sequence"/>
</dbReference>
<protein>
    <submittedName>
        <fullName evidence="1">Uncharacterized protein</fullName>
    </submittedName>
</protein>
<accession>A0A7W4IG86</accession>
<dbReference type="RefSeq" id="WP_182999117.1">
    <property type="nucleotide sequence ID" value="NZ_JABEQJ010000035.1"/>
</dbReference>
<evidence type="ECO:0000313" key="1">
    <source>
        <dbReference type="EMBL" id="MBB2162293.1"/>
    </source>
</evidence>
<sequence>MTITLTYDPAASEAAAKIIGAVRHAFHGSRACPLSARKITAWESALPAIGAGFRGAQAAMLEWQGAGLIVAPPGTIETTRHERRLLQAAGAAQNEEDGLVDNFLCKLAPHPRARPVLTRAVTTLANSLAGCGHWLSAAPLPAPALRLMRLRGADPARLAVAWPASGGTGVGWSGTARWEEPS</sequence>
<organism evidence="1 2">
    <name type="scientific">Gluconacetobacter sacchari</name>
    <dbReference type="NCBI Taxonomy" id="92759"/>
    <lineage>
        <taxon>Bacteria</taxon>
        <taxon>Pseudomonadati</taxon>
        <taxon>Pseudomonadota</taxon>
        <taxon>Alphaproteobacteria</taxon>
        <taxon>Acetobacterales</taxon>
        <taxon>Acetobacteraceae</taxon>
        <taxon>Gluconacetobacter</taxon>
    </lineage>
</organism>
<evidence type="ECO:0000313" key="2">
    <source>
        <dbReference type="Proteomes" id="UP000589085"/>
    </source>
</evidence>
<name>A0A7W4IG86_9PROT</name>
<proteinExistence type="predicted"/>
<dbReference type="EMBL" id="JABEQJ010000035">
    <property type="protein sequence ID" value="MBB2162293.1"/>
    <property type="molecule type" value="Genomic_DNA"/>
</dbReference>
<gene>
    <name evidence="1" type="ORF">HLH48_19375</name>
</gene>
<dbReference type="AlphaFoldDB" id="A0A7W4IG86"/>
<comment type="caution">
    <text evidence="1">The sequence shown here is derived from an EMBL/GenBank/DDBJ whole genome shotgun (WGS) entry which is preliminary data.</text>
</comment>
<reference evidence="1 2" key="1">
    <citation type="submission" date="2020-04" db="EMBL/GenBank/DDBJ databases">
        <title>Description of novel Gluconacetobacter.</title>
        <authorList>
            <person name="Sombolestani A."/>
        </authorList>
    </citation>
    <scope>NUCLEOTIDE SEQUENCE [LARGE SCALE GENOMIC DNA]</scope>
    <source>
        <strain evidence="1 2">LMG 19747</strain>
    </source>
</reference>